<dbReference type="GO" id="GO:0043565">
    <property type="term" value="F:sequence-specific DNA binding"/>
    <property type="evidence" value="ECO:0007669"/>
    <property type="project" value="TreeGrafter"/>
</dbReference>
<evidence type="ECO:0000313" key="6">
    <source>
        <dbReference type="EMBL" id="MBB5514255.1"/>
    </source>
</evidence>
<keyword evidence="4" id="KW-0804">Transcription</keyword>
<dbReference type="InterPro" id="IPR036388">
    <property type="entry name" value="WH-like_DNA-bd_sf"/>
</dbReference>
<evidence type="ECO:0000256" key="1">
    <source>
        <dbReference type="ARBA" id="ARBA00009437"/>
    </source>
</evidence>
<dbReference type="PANTHER" id="PTHR30537:SF3">
    <property type="entry name" value="TRANSCRIPTIONAL REGULATORY PROTEIN"/>
    <property type="match status" value="1"/>
</dbReference>
<dbReference type="InterPro" id="IPR005119">
    <property type="entry name" value="LysR_subst-bd"/>
</dbReference>
<evidence type="ECO:0000313" key="7">
    <source>
        <dbReference type="Proteomes" id="UP000553766"/>
    </source>
</evidence>
<evidence type="ECO:0000256" key="3">
    <source>
        <dbReference type="ARBA" id="ARBA00023125"/>
    </source>
</evidence>
<dbReference type="SUPFAM" id="SSF53850">
    <property type="entry name" value="Periplasmic binding protein-like II"/>
    <property type="match status" value="1"/>
</dbReference>
<dbReference type="EMBL" id="JACIJS010000001">
    <property type="protein sequence ID" value="MBB5514255.1"/>
    <property type="molecule type" value="Genomic_DNA"/>
</dbReference>
<dbReference type="PRINTS" id="PR00039">
    <property type="entry name" value="HTHLYSR"/>
</dbReference>
<dbReference type="GO" id="GO:0006351">
    <property type="term" value="P:DNA-templated transcription"/>
    <property type="evidence" value="ECO:0007669"/>
    <property type="project" value="TreeGrafter"/>
</dbReference>
<dbReference type="PROSITE" id="PS50931">
    <property type="entry name" value="HTH_LYSR"/>
    <property type="match status" value="1"/>
</dbReference>
<reference evidence="6 7" key="1">
    <citation type="submission" date="2020-08" db="EMBL/GenBank/DDBJ databases">
        <title>Genomic Encyclopedia of Type Strains, Phase IV (KMG-IV): sequencing the most valuable type-strain genomes for metagenomic binning, comparative biology and taxonomic classification.</title>
        <authorList>
            <person name="Goeker M."/>
        </authorList>
    </citation>
    <scope>NUCLEOTIDE SEQUENCE [LARGE SCALE GENOMIC DNA]</scope>
    <source>
        <strain evidence="6 7">DSM 103377</strain>
    </source>
</reference>
<dbReference type="InterPro" id="IPR058163">
    <property type="entry name" value="LysR-type_TF_proteobact-type"/>
</dbReference>
<evidence type="ECO:0000256" key="4">
    <source>
        <dbReference type="ARBA" id="ARBA00023163"/>
    </source>
</evidence>
<protein>
    <submittedName>
        <fullName evidence="6">DNA-binding transcriptional LysR family regulator</fullName>
    </submittedName>
</protein>
<dbReference type="InterPro" id="IPR036390">
    <property type="entry name" value="WH_DNA-bd_sf"/>
</dbReference>
<dbReference type="AlphaFoldDB" id="A0A840WX42"/>
<sequence length="293" mass="32158">MQDWSLIRSFLAVADTGSLSGAAAQLRASQPTLGRHIRQLEANLGVTLFQRAPRGLTLTEDGTALLPAAEAMRAHAEQFALTAAGQDQQLQGTVRITASVVASQYVLPPILAQIRTAEPGISLELAPSDTSENLLYREADIAVRMYRPRQEAVITRHIGQLPMALFAHRNLIAAHGMPRTLEDVMRIGLVGFDQDRRMITEMEKLGMSVTRTDFPVRSDDQAAIVALIRAGCGIGAMFRMIGENDPDLCEVMPDIPVQPIDIWLTAAEAMQRVPRMRRVYSLLAEGLRPLTRA</sequence>
<name>A0A840WX42_9RHOB</name>
<gene>
    <name evidence="6" type="ORF">FHS89_000253</name>
</gene>
<evidence type="ECO:0000259" key="5">
    <source>
        <dbReference type="PROSITE" id="PS50931"/>
    </source>
</evidence>
<keyword evidence="3 6" id="KW-0238">DNA-binding</keyword>
<proteinExistence type="inferred from homology"/>
<dbReference type="SUPFAM" id="SSF46785">
    <property type="entry name" value="Winged helix' DNA-binding domain"/>
    <property type="match status" value="1"/>
</dbReference>
<dbReference type="Proteomes" id="UP000553766">
    <property type="component" value="Unassembled WGS sequence"/>
</dbReference>
<comment type="similarity">
    <text evidence="1">Belongs to the LysR transcriptional regulatory family.</text>
</comment>
<keyword evidence="7" id="KW-1185">Reference proteome</keyword>
<accession>A0A840WX42</accession>
<dbReference type="Gene3D" id="3.40.190.290">
    <property type="match status" value="1"/>
</dbReference>
<dbReference type="Pfam" id="PF03466">
    <property type="entry name" value="LysR_substrate"/>
    <property type="match status" value="1"/>
</dbReference>
<dbReference type="PANTHER" id="PTHR30537">
    <property type="entry name" value="HTH-TYPE TRANSCRIPTIONAL REGULATOR"/>
    <property type="match status" value="1"/>
</dbReference>
<dbReference type="FunFam" id="1.10.10.10:FF:000001">
    <property type="entry name" value="LysR family transcriptional regulator"/>
    <property type="match status" value="1"/>
</dbReference>
<comment type="caution">
    <text evidence="6">The sequence shown here is derived from an EMBL/GenBank/DDBJ whole genome shotgun (WGS) entry which is preliminary data.</text>
</comment>
<evidence type="ECO:0000256" key="2">
    <source>
        <dbReference type="ARBA" id="ARBA00023015"/>
    </source>
</evidence>
<feature type="domain" description="HTH lysR-type" evidence="5">
    <location>
        <begin position="1"/>
        <end position="59"/>
    </location>
</feature>
<dbReference type="GO" id="GO:0003700">
    <property type="term" value="F:DNA-binding transcription factor activity"/>
    <property type="evidence" value="ECO:0007669"/>
    <property type="project" value="InterPro"/>
</dbReference>
<dbReference type="RefSeq" id="WP_184007655.1">
    <property type="nucleotide sequence ID" value="NZ_JACIJS010000001.1"/>
</dbReference>
<dbReference type="Gene3D" id="1.10.10.10">
    <property type="entry name" value="Winged helix-like DNA-binding domain superfamily/Winged helix DNA-binding domain"/>
    <property type="match status" value="1"/>
</dbReference>
<keyword evidence="2" id="KW-0805">Transcription regulation</keyword>
<dbReference type="InterPro" id="IPR000847">
    <property type="entry name" value="LysR_HTH_N"/>
</dbReference>
<dbReference type="Pfam" id="PF00126">
    <property type="entry name" value="HTH_1"/>
    <property type="match status" value="1"/>
</dbReference>
<organism evidence="6 7">
    <name type="scientific">Rubricella aquisinus</name>
    <dbReference type="NCBI Taxonomy" id="2028108"/>
    <lineage>
        <taxon>Bacteria</taxon>
        <taxon>Pseudomonadati</taxon>
        <taxon>Pseudomonadota</taxon>
        <taxon>Alphaproteobacteria</taxon>
        <taxon>Rhodobacterales</taxon>
        <taxon>Paracoccaceae</taxon>
        <taxon>Rubricella</taxon>
    </lineage>
</organism>